<dbReference type="InterPro" id="IPR055170">
    <property type="entry name" value="GFO_IDH_MocA-like_dom"/>
</dbReference>
<dbReference type="InterPro" id="IPR008354">
    <property type="entry name" value="Glc-Fru_OxRdtase_bac"/>
</dbReference>
<feature type="domain" description="Gfo/Idh/MocA-like oxidoreductase N-terminal" evidence="3">
    <location>
        <begin position="41"/>
        <end position="164"/>
    </location>
</feature>
<dbReference type="Pfam" id="PF22725">
    <property type="entry name" value="GFO_IDH_MocA_C3"/>
    <property type="match status" value="1"/>
</dbReference>
<dbReference type="Pfam" id="PF01408">
    <property type="entry name" value="GFO_IDH_MocA"/>
    <property type="match status" value="1"/>
</dbReference>
<dbReference type="PROSITE" id="PS51318">
    <property type="entry name" value="TAT"/>
    <property type="match status" value="1"/>
</dbReference>
<gene>
    <name evidence="5" type="ORF">DXN05_10220</name>
</gene>
<name>A0A3E1NMS5_9BACT</name>
<dbReference type="AlphaFoldDB" id="A0A3E1NMS5"/>
<dbReference type="InterPro" id="IPR006311">
    <property type="entry name" value="TAT_signal"/>
</dbReference>
<comment type="similarity">
    <text evidence="1">Belongs to the Gfo/Idh/MocA family.</text>
</comment>
<dbReference type="GO" id="GO:0000166">
    <property type="term" value="F:nucleotide binding"/>
    <property type="evidence" value="ECO:0007669"/>
    <property type="project" value="InterPro"/>
</dbReference>
<evidence type="ECO:0000256" key="1">
    <source>
        <dbReference type="ARBA" id="ARBA00010928"/>
    </source>
</evidence>
<dbReference type="Gene3D" id="3.30.360.10">
    <property type="entry name" value="Dihydrodipicolinate Reductase, domain 2"/>
    <property type="match status" value="1"/>
</dbReference>
<dbReference type="EMBL" id="QTJU01000002">
    <property type="protein sequence ID" value="RFM29118.1"/>
    <property type="molecule type" value="Genomic_DNA"/>
</dbReference>
<dbReference type="PANTHER" id="PTHR22604:SF105">
    <property type="entry name" value="TRANS-1,2-DIHYDROBENZENE-1,2-DIOL DEHYDROGENASE"/>
    <property type="match status" value="1"/>
</dbReference>
<comment type="caution">
    <text evidence="5">The sequence shown here is derived from an EMBL/GenBank/DDBJ whole genome shotgun (WGS) entry which is preliminary data.</text>
</comment>
<dbReference type="Gene3D" id="3.40.50.720">
    <property type="entry name" value="NAD(P)-binding Rossmann-like Domain"/>
    <property type="match status" value="1"/>
</dbReference>
<evidence type="ECO:0000259" key="3">
    <source>
        <dbReference type="Pfam" id="PF01408"/>
    </source>
</evidence>
<dbReference type="SUPFAM" id="SSF51735">
    <property type="entry name" value="NAD(P)-binding Rossmann-fold domains"/>
    <property type="match status" value="1"/>
</dbReference>
<dbReference type="PRINTS" id="PR01775">
    <property type="entry name" value="GLFROXRDTASE"/>
</dbReference>
<evidence type="ECO:0000313" key="5">
    <source>
        <dbReference type="EMBL" id="RFM29118.1"/>
    </source>
</evidence>
<evidence type="ECO:0000259" key="4">
    <source>
        <dbReference type="Pfam" id="PF22725"/>
    </source>
</evidence>
<organism evidence="5 6">
    <name type="scientific">Deminuibacter soli</name>
    <dbReference type="NCBI Taxonomy" id="2291815"/>
    <lineage>
        <taxon>Bacteria</taxon>
        <taxon>Pseudomonadati</taxon>
        <taxon>Bacteroidota</taxon>
        <taxon>Chitinophagia</taxon>
        <taxon>Chitinophagales</taxon>
        <taxon>Chitinophagaceae</taxon>
        <taxon>Deminuibacter</taxon>
    </lineage>
</organism>
<keyword evidence="2" id="KW-0560">Oxidoreductase</keyword>
<protein>
    <submittedName>
        <fullName evidence="5">Gfo/Idh/MocA family oxidoreductase</fullName>
    </submittedName>
</protein>
<feature type="domain" description="GFO/IDH/MocA-like oxidoreductase" evidence="4">
    <location>
        <begin position="175"/>
        <end position="289"/>
    </location>
</feature>
<accession>A0A3E1NMS5</accession>
<sequence>MSALTRRGFLEKLGAGSVAASLPLLLPSVHAATAPYNGPKLNVALCGLGNYARMLAEGLQASQYCRLAGVVTGHADKAAAWQQQYQLPPQNIYNYNNFDGIAHNPNIDVVYIVLPNFLHKPFTIRAAQAGKHVITEKPMATTAADCEAMIAACNKAGVQLAVGYRMHFEPTQQEIMRLGQQKAFGPVRYLEAGLGYKTYNLADANDMVDINDDTQWRLHKTKAGGGPLMDLGVYCVQAARYVLGEEPVAVTAQFGPVHHAQRFTQVEESITWQMQFPGGAAANCTSSYGFNIDKLYASADDGYFELSPALSHGPFTGKTSAGILNIPPINQQASQLDAMAQYIINKQPMPAHINGSEGLRDIRIIEAIYKAAQTGGVVKLV</sequence>
<dbReference type="SUPFAM" id="SSF55347">
    <property type="entry name" value="Glyceraldehyde-3-phosphate dehydrogenase-like, C-terminal domain"/>
    <property type="match status" value="1"/>
</dbReference>
<dbReference type="Proteomes" id="UP000261284">
    <property type="component" value="Unassembled WGS sequence"/>
</dbReference>
<dbReference type="RefSeq" id="WP_116847102.1">
    <property type="nucleotide sequence ID" value="NZ_QTJU01000002.1"/>
</dbReference>
<reference evidence="5 6" key="1">
    <citation type="submission" date="2018-08" db="EMBL/GenBank/DDBJ databases">
        <title>Chitinophagaceae sp. K23C18032701, a novel bacterium isolated from forest soil.</title>
        <authorList>
            <person name="Wang C."/>
        </authorList>
    </citation>
    <scope>NUCLEOTIDE SEQUENCE [LARGE SCALE GENOMIC DNA]</scope>
    <source>
        <strain evidence="5 6">K23C18032701</strain>
    </source>
</reference>
<dbReference type="OrthoDB" id="9815825at2"/>
<keyword evidence="6" id="KW-1185">Reference proteome</keyword>
<evidence type="ECO:0000313" key="6">
    <source>
        <dbReference type="Proteomes" id="UP000261284"/>
    </source>
</evidence>
<dbReference type="InterPro" id="IPR050984">
    <property type="entry name" value="Gfo/Idh/MocA_domain"/>
</dbReference>
<dbReference type="InterPro" id="IPR036291">
    <property type="entry name" value="NAD(P)-bd_dom_sf"/>
</dbReference>
<dbReference type="InterPro" id="IPR000683">
    <property type="entry name" value="Gfo/Idh/MocA-like_OxRdtase_N"/>
</dbReference>
<dbReference type="PANTHER" id="PTHR22604">
    <property type="entry name" value="OXIDOREDUCTASES"/>
    <property type="match status" value="1"/>
</dbReference>
<proteinExistence type="inferred from homology"/>
<evidence type="ECO:0000256" key="2">
    <source>
        <dbReference type="ARBA" id="ARBA00023002"/>
    </source>
</evidence>
<dbReference type="GO" id="GO:0016491">
    <property type="term" value="F:oxidoreductase activity"/>
    <property type="evidence" value="ECO:0007669"/>
    <property type="project" value="UniProtKB-KW"/>
</dbReference>